<dbReference type="GO" id="GO:0003729">
    <property type="term" value="F:mRNA binding"/>
    <property type="evidence" value="ECO:0007669"/>
    <property type="project" value="InterPro"/>
</dbReference>
<dbReference type="AlphaFoldDB" id="A0A816C169"/>
<feature type="non-terminal residue" evidence="5">
    <location>
        <position position="1"/>
    </location>
</feature>
<dbReference type="Gene3D" id="1.10.8.1120">
    <property type="entry name" value="Histone RNA hairpin-binding protein RNA-binding domain"/>
    <property type="match status" value="1"/>
</dbReference>
<feature type="region of interest" description="Disordered" evidence="3">
    <location>
        <begin position="276"/>
        <end position="307"/>
    </location>
</feature>
<evidence type="ECO:0000313" key="5">
    <source>
        <dbReference type="EMBL" id="CAF1614542.1"/>
    </source>
</evidence>
<evidence type="ECO:0000313" key="6">
    <source>
        <dbReference type="Proteomes" id="UP000663828"/>
    </source>
</evidence>
<evidence type="ECO:0000256" key="2">
    <source>
        <dbReference type="ARBA" id="ARBA00022884"/>
    </source>
</evidence>
<feature type="compositionally biased region" description="Polar residues" evidence="3">
    <location>
        <begin position="1"/>
        <end position="11"/>
    </location>
</feature>
<sequence length="366" mass="42037">KRNCNNETNENSQRRNKYHPYQAPACFDENANDQFRDENHRTPSKPSTPSNRPNKLNLRNDDKPRTPKPSFEEEQQELQKSLSKDWCDKMDNEEAEEKKLHSFILYLKQFSVHANKTTEEILGSIECCPKELLRRQKEISKGKLSKAYEAYLSAVPRKSRMRQHPRTPCKYAKMSRRGFDGAIKAWRRKLHEFGADKYVLFSKIRSKNDYSSDTPSDAKLATIRMETINNSIFGLVVKYLDETESVLGFKELWTVFTFNLTIEEISLDAFMGHPKTKENGGHDDDSISLSSSSQRSDGCSTPSSASMSLDDIDENFLPDLYDFEESLVVRSNNDQDIELKFGAIIDADSMDTIVNNMDSRSAMAFD</sequence>
<dbReference type="GO" id="GO:0051028">
    <property type="term" value="P:mRNA transport"/>
    <property type="evidence" value="ECO:0007669"/>
    <property type="project" value="TreeGrafter"/>
</dbReference>
<dbReference type="InterPro" id="IPR026502">
    <property type="entry name" value="SLBP1/SLBP2"/>
</dbReference>
<dbReference type="Proteomes" id="UP000663828">
    <property type="component" value="Unassembled WGS sequence"/>
</dbReference>
<accession>A0A816C169</accession>
<feature type="domain" description="Histone RNA hairpin-binding protein RNA-binding" evidence="4">
    <location>
        <begin position="130"/>
        <end position="194"/>
    </location>
</feature>
<dbReference type="InterPro" id="IPR038294">
    <property type="entry name" value="SLBP_RNA_bind_sf"/>
</dbReference>
<organism evidence="5 6">
    <name type="scientific">Adineta ricciae</name>
    <name type="common">Rotifer</name>
    <dbReference type="NCBI Taxonomy" id="249248"/>
    <lineage>
        <taxon>Eukaryota</taxon>
        <taxon>Metazoa</taxon>
        <taxon>Spiralia</taxon>
        <taxon>Gnathifera</taxon>
        <taxon>Rotifera</taxon>
        <taxon>Eurotatoria</taxon>
        <taxon>Bdelloidea</taxon>
        <taxon>Adinetida</taxon>
        <taxon>Adinetidae</taxon>
        <taxon>Adineta</taxon>
    </lineage>
</organism>
<gene>
    <name evidence="5" type="ORF">XAT740_LOCUS49367</name>
</gene>
<dbReference type="PANTHER" id="PTHR17408:SF0">
    <property type="entry name" value="HISTONE RNA HAIRPIN-BINDING PROTEIN"/>
    <property type="match status" value="1"/>
</dbReference>
<feature type="compositionally biased region" description="Basic and acidic residues" evidence="3">
    <location>
        <begin position="276"/>
        <end position="285"/>
    </location>
</feature>
<dbReference type="GO" id="GO:0071204">
    <property type="term" value="C:histone pre-mRNA 3'end processing complex"/>
    <property type="evidence" value="ECO:0007669"/>
    <property type="project" value="TreeGrafter"/>
</dbReference>
<dbReference type="Pfam" id="PF15247">
    <property type="entry name" value="SLBP_RNA_bind"/>
    <property type="match status" value="1"/>
</dbReference>
<protein>
    <recommendedName>
        <fullName evidence="4">Histone RNA hairpin-binding protein RNA-binding domain-containing protein</fullName>
    </recommendedName>
</protein>
<name>A0A816C169_ADIRI</name>
<dbReference type="EMBL" id="CAJNOR010007291">
    <property type="protein sequence ID" value="CAF1614542.1"/>
    <property type="molecule type" value="Genomic_DNA"/>
</dbReference>
<evidence type="ECO:0000256" key="3">
    <source>
        <dbReference type="SAM" id="MobiDB-lite"/>
    </source>
</evidence>
<evidence type="ECO:0000256" key="1">
    <source>
        <dbReference type="ARBA" id="ARBA00006151"/>
    </source>
</evidence>
<feature type="compositionally biased region" description="Polar residues" evidence="3">
    <location>
        <begin position="44"/>
        <end position="54"/>
    </location>
</feature>
<dbReference type="GO" id="GO:0006398">
    <property type="term" value="P:mRNA 3'-end processing by stem-loop binding and cleavage"/>
    <property type="evidence" value="ECO:0007669"/>
    <property type="project" value="TreeGrafter"/>
</dbReference>
<feature type="region of interest" description="Disordered" evidence="3">
    <location>
        <begin position="1"/>
        <end position="83"/>
    </location>
</feature>
<keyword evidence="2" id="KW-0694">RNA-binding</keyword>
<dbReference type="InterPro" id="IPR029344">
    <property type="entry name" value="SLBP_RNA_bind"/>
</dbReference>
<dbReference type="GO" id="GO:0071207">
    <property type="term" value="F:histone pre-mRNA stem-loop binding"/>
    <property type="evidence" value="ECO:0007669"/>
    <property type="project" value="TreeGrafter"/>
</dbReference>
<dbReference type="GO" id="GO:0005737">
    <property type="term" value="C:cytoplasm"/>
    <property type="evidence" value="ECO:0007669"/>
    <property type="project" value="TreeGrafter"/>
</dbReference>
<evidence type="ECO:0000259" key="4">
    <source>
        <dbReference type="Pfam" id="PF15247"/>
    </source>
</evidence>
<proteinExistence type="inferred from homology"/>
<feature type="compositionally biased region" description="Low complexity" evidence="3">
    <location>
        <begin position="287"/>
        <end position="300"/>
    </location>
</feature>
<dbReference type="PANTHER" id="PTHR17408">
    <property type="entry name" value="HISTONE RNA HAIRPIN-BINDING PROTEIN"/>
    <property type="match status" value="1"/>
</dbReference>
<keyword evidence="6" id="KW-1185">Reference proteome</keyword>
<comment type="caution">
    <text evidence="5">The sequence shown here is derived from an EMBL/GenBank/DDBJ whole genome shotgun (WGS) entry which is preliminary data.</text>
</comment>
<reference evidence="5" key="1">
    <citation type="submission" date="2021-02" db="EMBL/GenBank/DDBJ databases">
        <authorList>
            <person name="Nowell W R."/>
        </authorList>
    </citation>
    <scope>NUCLEOTIDE SEQUENCE</scope>
</reference>
<comment type="similarity">
    <text evidence="1">Belongs to the SLBP family.</text>
</comment>